<comment type="caution">
    <text evidence="1">The sequence shown here is derived from an EMBL/GenBank/DDBJ whole genome shotgun (WGS) entry which is preliminary data.</text>
</comment>
<keyword evidence="2" id="KW-1185">Reference proteome</keyword>
<dbReference type="EMBL" id="JAIWYP010000002">
    <property type="protein sequence ID" value="KAH3870612.1"/>
    <property type="molecule type" value="Genomic_DNA"/>
</dbReference>
<reference evidence="1" key="2">
    <citation type="submission" date="2020-11" db="EMBL/GenBank/DDBJ databases">
        <authorList>
            <person name="McCartney M.A."/>
            <person name="Auch B."/>
            <person name="Kono T."/>
            <person name="Mallez S."/>
            <person name="Becker A."/>
            <person name="Gohl D.M."/>
            <person name="Silverstein K.A.T."/>
            <person name="Koren S."/>
            <person name="Bechman K.B."/>
            <person name="Herman A."/>
            <person name="Abrahante J.E."/>
            <person name="Garbe J."/>
        </authorList>
    </citation>
    <scope>NUCLEOTIDE SEQUENCE</scope>
    <source>
        <strain evidence="1">Duluth1</strain>
        <tissue evidence="1">Whole animal</tissue>
    </source>
</reference>
<sequence length="69" mass="7712">MLSTAAALTMGQQHNVVLPEKHKPITFVEKVRLMRQARPSMPLTPADMESWKGQLSSIFQVKVKCGVSF</sequence>
<proteinExistence type="predicted"/>
<name>A0A9D4M7P4_DREPO</name>
<protein>
    <submittedName>
        <fullName evidence="1">Uncharacterized protein</fullName>
    </submittedName>
</protein>
<evidence type="ECO:0000313" key="1">
    <source>
        <dbReference type="EMBL" id="KAH3870612.1"/>
    </source>
</evidence>
<organism evidence="1 2">
    <name type="scientific">Dreissena polymorpha</name>
    <name type="common">Zebra mussel</name>
    <name type="synonym">Mytilus polymorpha</name>
    <dbReference type="NCBI Taxonomy" id="45954"/>
    <lineage>
        <taxon>Eukaryota</taxon>
        <taxon>Metazoa</taxon>
        <taxon>Spiralia</taxon>
        <taxon>Lophotrochozoa</taxon>
        <taxon>Mollusca</taxon>
        <taxon>Bivalvia</taxon>
        <taxon>Autobranchia</taxon>
        <taxon>Heteroconchia</taxon>
        <taxon>Euheterodonta</taxon>
        <taxon>Imparidentia</taxon>
        <taxon>Neoheterodontei</taxon>
        <taxon>Myida</taxon>
        <taxon>Dreissenoidea</taxon>
        <taxon>Dreissenidae</taxon>
        <taxon>Dreissena</taxon>
    </lineage>
</organism>
<accession>A0A9D4M7P4</accession>
<dbReference type="AlphaFoldDB" id="A0A9D4M7P4"/>
<dbReference type="Proteomes" id="UP000828390">
    <property type="component" value="Unassembled WGS sequence"/>
</dbReference>
<gene>
    <name evidence="1" type="ORF">DPMN_033800</name>
</gene>
<evidence type="ECO:0000313" key="2">
    <source>
        <dbReference type="Proteomes" id="UP000828390"/>
    </source>
</evidence>
<reference evidence="1" key="1">
    <citation type="journal article" date="2019" name="bioRxiv">
        <title>The Genome of the Zebra Mussel, Dreissena polymorpha: A Resource for Invasive Species Research.</title>
        <authorList>
            <person name="McCartney M.A."/>
            <person name="Auch B."/>
            <person name="Kono T."/>
            <person name="Mallez S."/>
            <person name="Zhang Y."/>
            <person name="Obille A."/>
            <person name="Becker A."/>
            <person name="Abrahante J.E."/>
            <person name="Garbe J."/>
            <person name="Badalamenti J.P."/>
            <person name="Herman A."/>
            <person name="Mangelson H."/>
            <person name="Liachko I."/>
            <person name="Sullivan S."/>
            <person name="Sone E.D."/>
            <person name="Koren S."/>
            <person name="Silverstein K.A.T."/>
            <person name="Beckman K.B."/>
            <person name="Gohl D.M."/>
        </authorList>
    </citation>
    <scope>NUCLEOTIDE SEQUENCE</scope>
    <source>
        <strain evidence="1">Duluth1</strain>
        <tissue evidence="1">Whole animal</tissue>
    </source>
</reference>